<dbReference type="AlphaFoldDB" id="A0AA88DN65"/>
<proteinExistence type="predicted"/>
<gene>
    <name evidence="1" type="ORF">TIFTF001_027452</name>
</gene>
<accession>A0AA88DN65</accession>
<dbReference type="EMBL" id="BTGU01000077">
    <property type="protein sequence ID" value="GMN58343.1"/>
    <property type="molecule type" value="Genomic_DNA"/>
</dbReference>
<evidence type="ECO:0000313" key="2">
    <source>
        <dbReference type="Proteomes" id="UP001187192"/>
    </source>
</evidence>
<keyword evidence="2" id="KW-1185">Reference proteome</keyword>
<sequence>MKREGEDTIWGGVLLENIGGVFESVGLRCCLWSSSSRTTASVSRRRTGHHLELGIVPPSSNLVEHAPPPAICGEEGAHRRHWCKLDMSAAVVEINRLKSCLGDDESGESFKTTVDEPT</sequence>
<comment type="caution">
    <text evidence="1">The sequence shown here is derived from an EMBL/GenBank/DDBJ whole genome shotgun (WGS) entry which is preliminary data.</text>
</comment>
<evidence type="ECO:0000313" key="1">
    <source>
        <dbReference type="EMBL" id="GMN58343.1"/>
    </source>
</evidence>
<name>A0AA88DN65_FICCA</name>
<reference evidence="1" key="1">
    <citation type="submission" date="2023-07" db="EMBL/GenBank/DDBJ databases">
        <title>draft genome sequence of fig (Ficus carica).</title>
        <authorList>
            <person name="Takahashi T."/>
            <person name="Nishimura K."/>
        </authorList>
    </citation>
    <scope>NUCLEOTIDE SEQUENCE</scope>
</reference>
<dbReference type="Proteomes" id="UP001187192">
    <property type="component" value="Unassembled WGS sequence"/>
</dbReference>
<organism evidence="1 2">
    <name type="scientific">Ficus carica</name>
    <name type="common">Common fig</name>
    <dbReference type="NCBI Taxonomy" id="3494"/>
    <lineage>
        <taxon>Eukaryota</taxon>
        <taxon>Viridiplantae</taxon>
        <taxon>Streptophyta</taxon>
        <taxon>Embryophyta</taxon>
        <taxon>Tracheophyta</taxon>
        <taxon>Spermatophyta</taxon>
        <taxon>Magnoliopsida</taxon>
        <taxon>eudicotyledons</taxon>
        <taxon>Gunneridae</taxon>
        <taxon>Pentapetalae</taxon>
        <taxon>rosids</taxon>
        <taxon>fabids</taxon>
        <taxon>Rosales</taxon>
        <taxon>Moraceae</taxon>
        <taxon>Ficeae</taxon>
        <taxon>Ficus</taxon>
    </lineage>
</organism>
<protein>
    <submittedName>
        <fullName evidence="1">Uncharacterized protein</fullName>
    </submittedName>
</protein>